<dbReference type="AlphaFoldDB" id="A0A5B8I6T1"/>
<dbReference type="RefSeq" id="WP_146364675.1">
    <property type="nucleotide sequence ID" value="NZ_CP042261.1"/>
</dbReference>
<sequence>MSEEPFFRIDKFSVPAASRPRFIERLRRTHDALDEATGCEQNMILEQIEGTGRFNIVTFVRWRNRACHDEARAAAKERYDRTGFNPQVFMNELGVVSDLGNYACLKEGG</sequence>
<dbReference type="SUPFAM" id="SSF54909">
    <property type="entry name" value="Dimeric alpha+beta barrel"/>
    <property type="match status" value="1"/>
</dbReference>
<keyword evidence="2" id="KW-1185">Reference proteome</keyword>
<proteinExistence type="predicted"/>
<dbReference type="GO" id="GO:0004497">
    <property type="term" value="F:monooxygenase activity"/>
    <property type="evidence" value="ECO:0007669"/>
    <property type="project" value="UniProtKB-KW"/>
</dbReference>
<dbReference type="KEGG" id="lit:FPZ52_06385"/>
<organism evidence="1 2">
    <name type="scientific">Qingshengfaniella alkalisoli</name>
    <dbReference type="NCBI Taxonomy" id="2599296"/>
    <lineage>
        <taxon>Bacteria</taxon>
        <taxon>Pseudomonadati</taxon>
        <taxon>Pseudomonadota</taxon>
        <taxon>Alphaproteobacteria</taxon>
        <taxon>Rhodobacterales</taxon>
        <taxon>Paracoccaceae</taxon>
        <taxon>Qingshengfaniella</taxon>
    </lineage>
</organism>
<gene>
    <name evidence="1" type="ORF">FPZ52_06385</name>
</gene>
<dbReference type="Gene3D" id="3.30.70.100">
    <property type="match status" value="1"/>
</dbReference>
<evidence type="ECO:0000313" key="1">
    <source>
        <dbReference type="EMBL" id="QDY69295.1"/>
    </source>
</evidence>
<dbReference type="EMBL" id="CP042261">
    <property type="protein sequence ID" value="QDY69295.1"/>
    <property type="molecule type" value="Genomic_DNA"/>
</dbReference>
<reference evidence="1 2" key="1">
    <citation type="submission" date="2019-07" db="EMBL/GenBank/DDBJ databases">
        <title>Litoreibacter alkalisoli sp. nov., isolated from saline-alkaline soil.</title>
        <authorList>
            <person name="Wang S."/>
            <person name="Xu L."/>
            <person name="Xing Y.-T."/>
            <person name="Sun J.-Q."/>
        </authorList>
    </citation>
    <scope>NUCLEOTIDE SEQUENCE [LARGE SCALE GENOMIC DNA]</scope>
    <source>
        <strain evidence="1 2">LN3S51</strain>
    </source>
</reference>
<keyword evidence="1" id="KW-0503">Monooxygenase</keyword>
<dbReference type="Proteomes" id="UP000318483">
    <property type="component" value="Chromosome"/>
</dbReference>
<accession>A0A5B8I6T1</accession>
<dbReference type="InterPro" id="IPR011008">
    <property type="entry name" value="Dimeric_a/b-barrel"/>
</dbReference>
<protein>
    <submittedName>
        <fullName evidence="1">Antibiotic biosynthesis monooxygenase</fullName>
    </submittedName>
</protein>
<evidence type="ECO:0000313" key="2">
    <source>
        <dbReference type="Proteomes" id="UP000318483"/>
    </source>
</evidence>
<name>A0A5B8I6T1_9RHOB</name>
<dbReference type="OrthoDB" id="4476670at2"/>
<keyword evidence="1" id="KW-0560">Oxidoreductase</keyword>